<comment type="similarity">
    <text evidence="1">Belongs to the eukaryotic ribosomal protein eS28 family.</text>
</comment>
<name>A0A409YCB6_9AGAR</name>
<dbReference type="Proteomes" id="UP000284842">
    <property type="component" value="Unassembled WGS sequence"/>
</dbReference>
<evidence type="ECO:0000313" key="4">
    <source>
        <dbReference type="EMBL" id="PPR00645.1"/>
    </source>
</evidence>
<accession>A0A409YCB6</accession>
<dbReference type="InParanoid" id="A0A409YCB6"/>
<dbReference type="OrthoDB" id="2014201at2759"/>
<dbReference type="AlphaFoldDB" id="A0A409YCB6"/>
<dbReference type="InterPro" id="IPR029044">
    <property type="entry name" value="Nucleotide-diphossugar_trans"/>
</dbReference>
<dbReference type="STRING" id="181874.A0A409YCB6"/>
<dbReference type="InterPro" id="IPR012340">
    <property type="entry name" value="NA-bd_OB-fold"/>
</dbReference>
<dbReference type="SUPFAM" id="SSF50249">
    <property type="entry name" value="Nucleic acid-binding proteins"/>
    <property type="match status" value="1"/>
</dbReference>
<dbReference type="GO" id="GO:0005840">
    <property type="term" value="C:ribosome"/>
    <property type="evidence" value="ECO:0007669"/>
    <property type="project" value="UniProtKB-KW"/>
</dbReference>
<dbReference type="Gene3D" id="2.40.50.140">
    <property type="entry name" value="Nucleic acid-binding proteins"/>
    <property type="match status" value="1"/>
</dbReference>
<dbReference type="InterPro" id="IPR000289">
    <property type="entry name" value="Ribosomal_eS28"/>
</dbReference>
<keyword evidence="5" id="KW-1185">Reference proteome</keyword>
<evidence type="ECO:0000256" key="2">
    <source>
        <dbReference type="ARBA" id="ARBA00022980"/>
    </source>
</evidence>
<dbReference type="InterPro" id="IPR050587">
    <property type="entry name" value="GNT1/Glycosyltrans_8"/>
</dbReference>
<protein>
    <recommendedName>
        <fullName evidence="6">Glycosyltransferase family 8 protein</fullName>
    </recommendedName>
</protein>
<reference evidence="4 5" key="1">
    <citation type="journal article" date="2018" name="Evol. Lett.">
        <title>Horizontal gene cluster transfer increased hallucinogenic mushroom diversity.</title>
        <authorList>
            <person name="Reynolds H.T."/>
            <person name="Vijayakumar V."/>
            <person name="Gluck-Thaler E."/>
            <person name="Korotkin H.B."/>
            <person name="Matheny P.B."/>
            <person name="Slot J.C."/>
        </authorList>
    </citation>
    <scope>NUCLEOTIDE SEQUENCE [LARGE SCALE GENOMIC DNA]</scope>
    <source>
        <strain evidence="4 5">2629</strain>
    </source>
</reference>
<dbReference type="Pfam" id="PF01501">
    <property type="entry name" value="Glyco_transf_8"/>
    <property type="match status" value="1"/>
</dbReference>
<evidence type="ECO:0000313" key="5">
    <source>
        <dbReference type="Proteomes" id="UP000284842"/>
    </source>
</evidence>
<dbReference type="Pfam" id="PF01200">
    <property type="entry name" value="Ribosomal_S28e"/>
    <property type="match status" value="1"/>
</dbReference>
<dbReference type="PANTHER" id="PTHR11183">
    <property type="entry name" value="GLYCOGENIN SUBFAMILY MEMBER"/>
    <property type="match status" value="1"/>
</dbReference>
<keyword evidence="2" id="KW-0689">Ribosomal protein</keyword>
<dbReference type="CDD" id="cd02537">
    <property type="entry name" value="GT8_Glycogenin"/>
    <property type="match status" value="1"/>
</dbReference>
<dbReference type="GO" id="GO:1990904">
    <property type="term" value="C:ribonucleoprotein complex"/>
    <property type="evidence" value="ECO:0007669"/>
    <property type="project" value="UniProtKB-KW"/>
</dbReference>
<dbReference type="FunCoup" id="A0A409YCB6">
    <property type="interactions" value="599"/>
</dbReference>
<keyword evidence="3" id="KW-0687">Ribonucleoprotein</keyword>
<comment type="caution">
    <text evidence="4">The sequence shown here is derived from an EMBL/GenBank/DDBJ whole genome shotgun (WGS) entry which is preliminary data.</text>
</comment>
<dbReference type="EMBL" id="NHTK01001299">
    <property type="protein sequence ID" value="PPR00645.1"/>
    <property type="molecule type" value="Genomic_DNA"/>
</dbReference>
<dbReference type="GO" id="GO:0006412">
    <property type="term" value="P:translation"/>
    <property type="evidence" value="ECO:0007669"/>
    <property type="project" value="InterPro"/>
</dbReference>
<proteinExistence type="inferred from homology"/>
<sequence>MDSSKNAVKLAKVTRVLGRTGSRGGVTQVRVEFMDDTTRTIIRNVKGPVREQDILALLESEREASTSRLDLVFMAASCAYVTLLTSNSYLAGVLVLDYCLRNVDSKYPLVVMITSALSKDVTDILHRRRIATRLVQSLRPPEGRHKLIAHDSRFADTWTKLRGFELADYHRIVLMDSDMIVLRNMDELMKLDLPQDHIAAVHVCACNPRGIAHYPGDWLPENCAYKEIRLPTDPPPAITEQSPRPHTQLNSGTVILNPSLTLFTGIKNFLDTSERISEWKFPDQDLLSEYFKGKWTPISWWYNALRSLCTTHPSLWKESEIRCLHYIFADKPWQSRKSQGNSEPAFAVMDRWWWDRFDALGQEMKLTDPDGWSFILSTVDERR</sequence>
<evidence type="ECO:0008006" key="6">
    <source>
        <dbReference type="Google" id="ProtNLM"/>
    </source>
</evidence>
<dbReference type="InterPro" id="IPR002495">
    <property type="entry name" value="Glyco_trans_8"/>
</dbReference>
<dbReference type="GO" id="GO:0003735">
    <property type="term" value="F:structural constituent of ribosome"/>
    <property type="evidence" value="ECO:0007669"/>
    <property type="project" value="InterPro"/>
</dbReference>
<dbReference type="FunFam" id="2.40.50.140:FF:000025">
    <property type="entry name" value="40S ribosomal protein S28"/>
    <property type="match status" value="1"/>
</dbReference>
<dbReference type="GO" id="GO:0016757">
    <property type="term" value="F:glycosyltransferase activity"/>
    <property type="evidence" value="ECO:0007669"/>
    <property type="project" value="InterPro"/>
</dbReference>
<dbReference type="Gene3D" id="3.90.550.10">
    <property type="entry name" value="Spore Coat Polysaccharide Biosynthesis Protein SpsA, Chain A"/>
    <property type="match status" value="1"/>
</dbReference>
<organism evidence="4 5">
    <name type="scientific">Panaeolus cyanescens</name>
    <dbReference type="NCBI Taxonomy" id="181874"/>
    <lineage>
        <taxon>Eukaryota</taxon>
        <taxon>Fungi</taxon>
        <taxon>Dikarya</taxon>
        <taxon>Basidiomycota</taxon>
        <taxon>Agaricomycotina</taxon>
        <taxon>Agaricomycetes</taxon>
        <taxon>Agaricomycetidae</taxon>
        <taxon>Agaricales</taxon>
        <taxon>Agaricineae</taxon>
        <taxon>Galeropsidaceae</taxon>
        <taxon>Panaeolus</taxon>
    </lineage>
</organism>
<dbReference type="SUPFAM" id="SSF53448">
    <property type="entry name" value="Nucleotide-diphospho-sugar transferases"/>
    <property type="match status" value="1"/>
</dbReference>
<gene>
    <name evidence="4" type="ORF">CVT24_000868</name>
</gene>
<evidence type="ECO:0000256" key="1">
    <source>
        <dbReference type="ARBA" id="ARBA00005943"/>
    </source>
</evidence>
<dbReference type="CDD" id="cd04457">
    <property type="entry name" value="S1_S28E"/>
    <property type="match status" value="1"/>
</dbReference>
<evidence type="ECO:0000256" key="3">
    <source>
        <dbReference type="ARBA" id="ARBA00023274"/>
    </source>
</evidence>